<evidence type="ECO:0000313" key="3">
    <source>
        <dbReference type="Proteomes" id="UP000298030"/>
    </source>
</evidence>
<evidence type="ECO:0000256" key="1">
    <source>
        <dbReference type="SAM" id="MobiDB-lite"/>
    </source>
</evidence>
<protein>
    <submittedName>
        <fullName evidence="2">Uncharacterized protein</fullName>
    </submittedName>
</protein>
<keyword evidence="3" id="KW-1185">Reference proteome</keyword>
<feature type="compositionally biased region" description="Pro residues" evidence="1">
    <location>
        <begin position="36"/>
        <end position="53"/>
    </location>
</feature>
<proteinExistence type="predicted"/>
<dbReference type="Proteomes" id="UP000298030">
    <property type="component" value="Unassembled WGS sequence"/>
</dbReference>
<name>A0A4Y7SJY2_COPMI</name>
<comment type="caution">
    <text evidence="2">The sequence shown here is derived from an EMBL/GenBank/DDBJ whole genome shotgun (WGS) entry which is preliminary data.</text>
</comment>
<dbReference type="EMBL" id="QPFP01000100">
    <property type="protein sequence ID" value="TEB21914.1"/>
    <property type="molecule type" value="Genomic_DNA"/>
</dbReference>
<sequence>MAVEGADTITLGGPPRMNPTMPITKPLPRSHSHFPPVSPNHSPTPIPQTPEEV</sequence>
<gene>
    <name evidence="2" type="ORF">FA13DRAFT_1741452</name>
</gene>
<dbReference type="AlphaFoldDB" id="A0A4Y7SJY2"/>
<feature type="region of interest" description="Disordered" evidence="1">
    <location>
        <begin position="1"/>
        <end position="53"/>
    </location>
</feature>
<reference evidence="2 3" key="1">
    <citation type="journal article" date="2019" name="Nat. Ecol. Evol.">
        <title>Megaphylogeny resolves global patterns of mushroom evolution.</title>
        <authorList>
            <person name="Varga T."/>
            <person name="Krizsan K."/>
            <person name="Foldi C."/>
            <person name="Dima B."/>
            <person name="Sanchez-Garcia M."/>
            <person name="Sanchez-Ramirez S."/>
            <person name="Szollosi G.J."/>
            <person name="Szarkandi J.G."/>
            <person name="Papp V."/>
            <person name="Albert L."/>
            <person name="Andreopoulos W."/>
            <person name="Angelini C."/>
            <person name="Antonin V."/>
            <person name="Barry K.W."/>
            <person name="Bougher N.L."/>
            <person name="Buchanan P."/>
            <person name="Buyck B."/>
            <person name="Bense V."/>
            <person name="Catcheside P."/>
            <person name="Chovatia M."/>
            <person name="Cooper J."/>
            <person name="Damon W."/>
            <person name="Desjardin D."/>
            <person name="Finy P."/>
            <person name="Geml J."/>
            <person name="Haridas S."/>
            <person name="Hughes K."/>
            <person name="Justo A."/>
            <person name="Karasinski D."/>
            <person name="Kautmanova I."/>
            <person name="Kiss B."/>
            <person name="Kocsube S."/>
            <person name="Kotiranta H."/>
            <person name="LaButti K.M."/>
            <person name="Lechner B.E."/>
            <person name="Liimatainen K."/>
            <person name="Lipzen A."/>
            <person name="Lukacs Z."/>
            <person name="Mihaltcheva S."/>
            <person name="Morgado L.N."/>
            <person name="Niskanen T."/>
            <person name="Noordeloos M.E."/>
            <person name="Ohm R.A."/>
            <person name="Ortiz-Santana B."/>
            <person name="Ovrebo C."/>
            <person name="Racz N."/>
            <person name="Riley R."/>
            <person name="Savchenko A."/>
            <person name="Shiryaev A."/>
            <person name="Soop K."/>
            <person name="Spirin V."/>
            <person name="Szebenyi C."/>
            <person name="Tomsovsky M."/>
            <person name="Tulloss R.E."/>
            <person name="Uehling J."/>
            <person name="Grigoriev I.V."/>
            <person name="Vagvolgyi C."/>
            <person name="Papp T."/>
            <person name="Martin F.M."/>
            <person name="Miettinen O."/>
            <person name="Hibbett D.S."/>
            <person name="Nagy L.G."/>
        </authorList>
    </citation>
    <scope>NUCLEOTIDE SEQUENCE [LARGE SCALE GENOMIC DNA]</scope>
    <source>
        <strain evidence="2 3">FP101781</strain>
    </source>
</reference>
<accession>A0A4Y7SJY2</accession>
<organism evidence="2 3">
    <name type="scientific">Coprinellus micaceus</name>
    <name type="common">Glistening ink-cap mushroom</name>
    <name type="synonym">Coprinus micaceus</name>
    <dbReference type="NCBI Taxonomy" id="71717"/>
    <lineage>
        <taxon>Eukaryota</taxon>
        <taxon>Fungi</taxon>
        <taxon>Dikarya</taxon>
        <taxon>Basidiomycota</taxon>
        <taxon>Agaricomycotina</taxon>
        <taxon>Agaricomycetes</taxon>
        <taxon>Agaricomycetidae</taxon>
        <taxon>Agaricales</taxon>
        <taxon>Agaricineae</taxon>
        <taxon>Psathyrellaceae</taxon>
        <taxon>Coprinellus</taxon>
    </lineage>
</organism>
<evidence type="ECO:0000313" key="2">
    <source>
        <dbReference type="EMBL" id="TEB21914.1"/>
    </source>
</evidence>